<keyword evidence="2" id="KW-1185">Reference proteome</keyword>
<dbReference type="EMBL" id="FOUY01000012">
    <property type="protein sequence ID" value="SFN31903.1"/>
    <property type="molecule type" value="Genomic_DNA"/>
</dbReference>
<dbReference type="RefSeq" id="WP_177238466.1">
    <property type="nucleotide sequence ID" value="NZ_FOUY01000012.1"/>
</dbReference>
<reference evidence="1 2" key="1">
    <citation type="submission" date="2016-10" db="EMBL/GenBank/DDBJ databases">
        <authorList>
            <person name="de Groot N.N."/>
        </authorList>
    </citation>
    <scope>NUCLEOTIDE SEQUENCE [LARGE SCALE GENOMIC DNA]</scope>
    <source>
        <strain evidence="1 2">CGMCC 4.1877</strain>
    </source>
</reference>
<evidence type="ECO:0000313" key="1">
    <source>
        <dbReference type="EMBL" id="SFN31903.1"/>
    </source>
</evidence>
<dbReference type="AlphaFoldDB" id="A0A1I4Y2K1"/>
<accession>A0A1I4Y2K1</accession>
<proteinExistence type="predicted"/>
<evidence type="ECO:0000313" key="2">
    <source>
        <dbReference type="Proteomes" id="UP000199614"/>
    </source>
</evidence>
<name>A0A1I4Y2K1_PSUAM</name>
<sequence length="321" mass="35041">MGELHLRRALLAEGRTDEEVRSALGRGTLVRVRPGAYLDADDPRRRSAVERHRLLVEATLPLLGPGAVVSGPSAAVLHDLPLWGVSLRRVHVTRDRAGGGRSTARLHLSAAPLPDGDVTTVGRIPVTTVARTVVDMARTAPFETAVTVADAALFRELCTEADLADAAGRATGRRGAGRARAVVAFADGRADGPGESRSRVRMRALGVAAPVLQHVVRDRSGRFVGQVDFWWPEHGIVGEFDGMEKYGRSLRPGETVAEAVLREKRREDALRAQPEVRTVVRWTWPDIDDFDETAARLPRYCAAAHGFRQRSPDRVSGERNR</sequence>
<dbReference type="Proteomes" id="UP000199614">
    <property type="component" value="Unassembled WGS sequence"/>
</dbReference>
<protein>
    <submittedName>
        <fullName evidence="1">Transcriptional regulator, AbiEi antitoxin, Type IV TA system</fullName>
    </submittedName>
</protein>
<gene>
    <name evidence="1" type="ORF">SAMN05216207_1012124</name>
</gene>
<organism evidence="1 2">
    <name type="scientific">Pseudonocardia ammonioxydans</name>
    <dbReference type="NCBI Taxonomy" id="260086"/>
    <lineage>
        <taxon>Bacteria</taxon>
        <taxon>Bacillati</taxon>
        <taxon>Actinomycetota</taxon>
        <taxon>Actinomycetes</taxon>
        <taxon>Pseudonocardiales</taxon>
        <taxon>Pseudonocardiaceae</taxon>
        <taxon>Pseudonocardia</taxon>
    </lineage>
</organism>
<dbReference type="STRING" id="260086.SAMN05216207_1012124"/>